<dbReference type="PRINTS" id="PR00344">
    <property type="entry name" value="BCTRLSENSOR"/>
</dbReference>
<dbReference type="Gene3D" id="1.10.287.130">
    <property type="match status" value="1"/>
</dbReference>
<dbReference type="EMBL" id="JACHCA010000016">
    <property type="protein sequence ID" value="MBB6130650.1"/>
    <property type="molecule type" value="Genomic_DNA"/>
</dbReference>
<dbReference type="Gene3D" id="1.10.10.60">
    <property type="entry name" value="Homeodomain-like"/>
    <property type="match status" value="2"/>
</dbReference>
<dbReference type="InterPro" id="IPR018062">
    <property type="entry name" value="HTH_AraC-typ_CS"/>
</dbReference>
<dbReference type="PROSITE" id="PS01124">
    <property type="entry name" value="HTH_ARAC_FAMILY_2"/>
    <property type="match status" value="1"/>
</dbReference>
<dbReference type="SUPFAM" id="SSF63829">
    <property type="entry name" value="Calcium-dependent phosphotriesterase"/>
    <property type="match status" value="2"/>
</dbReference>
<feature type="domain" description="Histidine kinase" evidence="16">
    <location>
        <begin position="890"/>
        <end position="1109"/>
    </location>
</feature>
<keyword evidence="10 18" id="KW-0238">DNA-binding</keyword>
<dbReference type="SUPFAM" id="SSF46689">
    <property type="entry name" value="Homeodomain-like"/>
    <property type="match status" value="1"/>
</dbReference>
<dbReference type="InterPro" id="IPR011006">
    <property type="entry name" value="CheY-like_superfamily"/>
</dbReference>
<dbReference type="SMART" id="SM00342">
    <property type="entry name" value="HTH_ARAC"/>
    <property type="match status" value="1"/>
</dbReference>
<dbReference type="Gene3D" id="2.60.40.10">
    <property type="entry name" value="Immunoglobulins"/>
    <property type="match status" value="1"/>
</dbReference>
<feature type="modified residue" description="4-aspartylphosphate" evidence="12">
    <location>
        <position position="1198"/>
    </location>
</feature>
<dbReference type="SMART" id="SM00448">
    <property type="entry name" value="REC"/>
    <property type="match status" value="1"/>
</dbReference>
<evidence type="ECO:0000256" key="12">
    <source>
        <dbReference type="PROSITE-ProRule" id="PRU00169"/>
    </source>
</evidence>
<evidence type="ECO:0000259" key="16">
    <source>
        <dbReference type="PROSITE" id="PS50109"/>
    </source>
</evidence>
<proteinExistence type="predicted"/>
<name>A0A841JI83_9SPHI</name>
<dbReference type="InterPro" id="IPR036097">
    <property type="entry name" value="HisK_dim/P_sf"/>
</dbReference>
<dbReference type="InterPro" id="IPR005467">
    <property type="entry name" value="His_kinase_dom"/>
</dbReference>
<dbReference type="GO" id="GO:0005524">
    <property type="term" value="F:ATP binding"/>
    <property type="evidence" value="ECO:0007669"/>
    <property type="project" value="UniProtKB-KW"/>
</dbReference>
<dbReference type="SMART" id="SM00387">
    <property type="entry name" value="HATPase_c"/>
    <property type="match status" value="1"/>
</dbReference>
<dbReference type="InterPro" id="IPR009057">
    <property type="entry name" value="Homeodomain-like_sf"/>
</dbReference>
<evidence type="ECO:0000256" key="4">
    <source>
        <dbReference type="ARBA" id="ARBA00022679"/>
    </source>
</evidence>
<evidence type="ECO:0000313" key="19">
    <source>
        <dbReference type="Proteomes" id="UP000548326"/>
    </source>
</evidence>
<dbReference type="EC" id="2.7.13.3" evidence="2"/>
<dbReference type="SUPFAM" id="SSF52172">
    <property type="entry name" value="CheY-like"/>
    <property type="match status" value="1"/>
</dbReference>
<dbReference type="PROSITE" id="PS50110">
    <property type="entry name" value="RESPONSE_REGULATORY"/>
    <property type="match status" value="1"/>
</dbReference>
<dbReference type="Gene3D" id="3.40.50.2300">
    <property type="match status" value="1"/>
</dbReference>
<evidence type="ECO:0000256" key="14">
    <source>
        <dbReference type="SAM" id="SignalP"/>
    </source>
</evidence>
<dbReference type="Pfam" id="PF12833">
    <property type="entry name" value="HTH_18"/>
    <property type="match status" value="1"/>
</dbReference>
<keyword evidence="14" id="KW-0732">Signal</keyword>
<evidence type="ECO:0000256" key="2">
    <source>
        <dbReference type="ARBA" id="ARBA00012438"/>
    </source>
</evidence>
<evidence type="ECO:0000256" key="5">
    <source>
        <dbReference type="ARBA" id="ARBA00022741"/>
    </source>
</evidence>
<dbReference type="InterPro" id="IPR004358">
    <property type="entry name" value="Sig_transdc_His_kin-like_C"/>
</dbReference>
<feature type="domain" description="Response regulatory" evidence="17">
    <location>
        <begin position="1150"/>
        <end position="1265"/>
    </location>
</feature>
<dbReference type="Gene3D" id="2.130.10.10">
    <property type="entry name" value="YVTN repeat-like/Quinoprotein amine dehydrogenase"/>
    <property type="match status" value="2"/>
</dbReference>
<keyword evidence="11" id="KW-0804">Transcription</keyword>
<dbReference type="InterPro" id="IPR011110">
    <property type="entry name" value="Reg_prop"/>
</dbReference>
<dbReference type="FunFam" id="1.10.287.130:FF:000045">
    <property type="entry name" value="Two-component system sensor histidine kinase/response regulator"/>
    <property type="match status" value="1"/>
</dbReference>
<feature type="domain" description="HTH araC/xylS-type" evidence="15">
    <location>
        <begin position="1297"/>
        <end position="1396"/>
    </location>
</feature>
<dbReference type="SUPFAM" id="SSF47384">
    <property type="entry name" value="Homodimeric domain of signal transducing histidine kinase"/>
    <property type="match status" value="1"/>
</dbReference>
<keyword evidence="8" id="KW-0902">Two-component regulatory system</keyword>
<dbReference type="SMART" id="SM00388">
    <property type="entry name" value="HisKA"/>
    <property type="match status" value="1"/>
</dbReference>
<keyword evidence="3 12" id="KW-0597">Phosphoprotein</keyword>
<comment type="caution">
    <text evidence="18">The sequence shown here is derived from an EMBL/GenBank/DDBJ whole genome shotgun (WGS) entry which is preliminary data.</text>
</comment>
<keyword evidence="4" id="KW-0808">Transferase</keyword>
<organism evidence="18 19">
    <name type="scientific">Mucilaginibacter lappiensis</name>
    <dbReference type="NCBI Taxonomy" id="354630"/>
    <lineage>
        <taxon>Bacteria</taxon>
        <taxon>Pseudomonadati</taxon>
        <taxon>Bacteroidota</taxon>
        <taxon>Sphingobacteriia</taxon>
        <taxon>Sphingobacteriales</taxon>
        <taxon>Sphingobacteriaceae</taxon>
        <taxon>Mucilaginibacter</taxon>
    </lineage>
</organism>
<evidence type="ECO:0000256" key="3">
    <source>
        <dbReference type="ARBA" id="ARBA00022553"/>
    </source>
</evidence>
<dbReference type="Gene3D" id="3.30.565.10">
    <property type="entry name" value="Histidine kinase-like ATPase, C-terminal domain"/>
    <property type="match status" value="1"/>
</dbReference>
<dbReference type="CDD" id="cd17574">
    <property type="entry name" value="REC_OmpR"/>
    <property type="match status" value="1"/>
</dbReference>
<dbReference type="PROSITE" id="PS50109">
    <property type="entry name" value="HIS_KIN"/>
    <property type="match status" value="1"/>
</dbReference>
<gene>
    <name evidence="18" type="ORF">HDF22_004793</name>
</gene>
<dbReference type="SUPFAM" id="SSF101898">
    <property type="entry name" value="NHL repeat"/>
    <property type="match status" value="1"/>
</dbReference>
<dbReference type="Pfam" id="PF00072">
    <property type="entry name" value="Response_reg"/>
    <property type="match status" value="1"/>
</dbReference>
<feature type="chain" id="PRO_5032535242" description="histidine kinase" evidence="14">
    <location>
        <begin position="22"/>
        <end position="1410"/>
    </location>
</feature>
<protein>
    <recommendedName>
        <fullName evidence="2">histidine kinase</fullName>
        <ecNumber evidence="2">2.7.13.3</ecNumber>
    </recommendedName>
</protein>
<dbReference type="InterPro" id="IPR018060">
    <property type="entry name" value="HTH_AraC"/>
</dbReference>
<dbReference type="PROSITE" id="PS00041">
    <property type="entry name" value="HTH_ARAC_FAMILY_1"/>
    <property type="match status" value="1"/>
</dbReference>
<keyword evidence="5" id="KW-0547">Nucleotide-binding</keyword>
<dbReference type="InterPro" id="IPR011123">
    <property type="entry name" value="Y_Y_Y"/>
</dbReference>
<dbReference type="Pfam" id="PF07495">
    <property type="entry name" value="Y_Y_Y"/>
    <property type="match status" value="1"/>
</dbReference>
<evidence type="ECO:0000256" key="1">
    <source>
        <dbReference type="ARBA" id="ARBA00000085"/>
    </source>
</evidence>
<dbReference type="FunFam" id="2.60.40.10:FF:000791">
    <property type="entry name" value="Two-component system sensor histidine kinase/response regulator"/>
    <property type="match status" value="1"/>
</dbReference>
<evidence type="ECO:0000256" key="11">
    <source>
        <dbReference type="ARBA" id="ARBA00023163"/>
    </source>
</evidence>
<evidence type="ECO:0000259" key="15">
    <source>
        <dbReference type="PROSITE" id="PS01124"/>
    </source>
</evidence>
<dbReference type="InterPro" id="IPR036890">
    <property type="entry name" value="HATPase_C_sf"/>
</dbReference>
<sequence length="1410" mass="161444">MRVKLYIVVSALFFAYTKNFAQNNQYQFSRLNISNGLSHNKVNCIFKDPKGFMWFGTASGLNRYDGYTFKVFKHDVNNKNSVNNDYITNICEGPGKKLWIITPAGYSFYDPETEQFNNDVSSVLQALKLPGSFVSKLLHNGKGDFWFLYSDSGLYRYNELKKTTTRYYHRHNSNPSLYSSLVTDIVQDTSVNLWLAYDDGVVELFDVKRNAITYHTDIFKKAANNKGRYYSITIDNDGDIWMFNTNMDSGVYYYSRRTGRFRHITKESSETPLTSNIIISIIQADDGLMWISTDHGGINVLDKKSGRITYLLNREDDAKSLGQNTVSLYKDNTGIIWGSTLREGISYYHKNIIRFPLYRHFASDPRSLSFEDVNKFTEDKNGNLWIGTNGGGLIYFDRKTGRFTQYKHDPGNPNSLSSDIIVSLCIDHDQQLWIGTYFGGLDHFDGKKFIHYKHNDKVPTSVADDRVWNIVEDSSNRLWIGTFAAGLQIFDRDKQIFSSPFKQTDIRSSYISALFEDTKGNLWVGGYLGIDKILKNGGGVKHYSYKNNGPDGLISDDIYSITQDSRGLMWIATRDGLSILNPETNRFIALTKKEGLPDNQVLNVLEDNKGAMWLSTSKGLSRITLTPGNGVYKFQFENFDETDGLQGREFTVNAALKTNKGELVFGGSHGFNIFDPQSIHPNIDEPKLIFTGFQLFNRSIAANEEVDGHVVLSKAISATQEITLKHSENVFSIEFAAINFFNPNKITHQYMMEGFDKGWLTANNATRKATYTNLDGGDYTFRVRAISQDGKWKPSYIKLKIKVLPPFWKSPIAYAIYLLIITGTLFFIRRRGIQKIRRQFIAEKEKIVAEKEKFIAEKEKQEAKLIIEQERQEIKRMQDLDQLKTKFLTNVSHEFRTPISLIMAPVEKMLTRADQEQKQQLGMIGKNARRLLNMVNQLLDFRKMEVHELKLHSKPGDMVKFINEIYLSFTDIAEQKEINFIFDTSIDSLFTDFDHDKIERILFNLLSNAFKFTLPGGQVSVLLNVDSETGDAPLEIKVIDTGIGIPHEKQGKIFERFFQHDIPESMINQGSGIGLAITHEFVNMHGGEITVESEPDRGSCFIIKLPFVIYNSRDIDLPSDDDIDNDSANEITHNESKSIVKQPLSNKKPMLLLVEDNDDFRFYLKDNLKDVFLLIEASNGREGWQKALSQHPDIIVSDISMPEMTGIELCKKLKKDKRTSHIPVVLLTALTGDEEQIKGLEIGANDYMTKPFNFEILLSKIKNILTLRDTYKRTYKKQMDVQLREIPFENEDEKLLKNIVEYIELNILNDNLSVDELGRQMGISRGSLYNKVWMLTNKSPGEFIRSIRLKKAAYLLGNSQMTVSQICYEVGFHTPKHFTKMFKEEYNILPSAYVNSIRQKKSNSEAESKE</sequence>
<keyword evidence="6 18" id="KW-0418">Kinase</keyword>
<evidence type="ECO:0000256" key="9">
    <source>
        <dbReference type="ARBA" id="ARBA00023015"/>
    </source>
</evidence>
<feature type="coiled-coil region" evidence="13">
    <location>
        <begin position="844"/>
        <end position="880"/>
    </location>
</feature>
<feature type="signal peptide" evidence="14">
    <location>
        <begin position="1"/>
        <end position="21"/>
    </location>
</feature>
<dbReference type="Pfam" id="PF00512">
    <property type="entry name" value="HisKA"/>
    <property type="match status" value="1"/>
</dbReference>
<dbReference type="PANTHER" id="PTHR43547:SF2">
    <property type="entry name" value="HYBRID SIGNAL TRANSDUCTION HISTIDINE KINASE C"/>
    <property type="match status" value="1"/>
</dbReference>
<evidence type="ECO:0000256" key="10">
    <source>
        <dbReference type="ARBA" id="ARBA00023125"/>
    </source>
</evidence>
<dbReference type="InterPro" id="IPR013783">
    <property type="entry name" value="Ig-like_fold"/>
</dbReference>
<dbReference type="InterPro" id="IPR015943">
    <property type="entry name" value="WD40/YVTN_repeat-like_dom_sf"/>
</dbReference>
<accession>A0A841JI83</accession>
<dbReference type="InterPro" id="IPR003594">
    <property type="entry name" value="HATPase_dom"/>
</dbReference>
<dbReference type="FunFam" id="3.30.565.10:FF:000037">
    <property type="entry name" value="Hybrid sensor histidine kinase/response regulator"/>
    <property type="match status" value="1"/>
</dbReference>
<dbReference type="InterPro" id="IPR003661">
    <property type="entry name" value="HisK_dim/P_dom"/>
</dbReference>
<dbReference type="PANTHER" id="PTHR43547">
    <property type="entry name" value="TWO-COMPONENT HISTIDINE KINASE"/>
    <property type="match status" value="1"/>
</dbReference>
<evidence type="ECO:0000256" key="7">
    <source>
        <dbReference type="ARBA" id="ARBA00022840"/>
    </source>
</evidence>
<keyword evidence="7" id="KW-0067">ATP-binding</keyword>
<dbReference type="Pfam" id="PF07494">
    <property type="entry name" value="Reg_prop"/>
    <property type="match status" value="7"/>
</dbReference>
<dbReference type="InterPro" id="IPR001789">
    <property type="entry name" value="Sig_transdc_resp-reg_receiver"/>
</dbReference>
<dbReference type="CDD" id="cd00082">
    <property type="entry name" value="HisKA"/>
    <property type="match status" value="1"/>
</dbReference>
<dbReference type="GO" id="GO:0043565">
    <property type="term" value="F:sequence-specific DNA binding"/>
    <property type="evidence" value="ECO:0007669"/>
    <property type="project" value="InterPro"/>
</dbReference>
<reference evidence="18 19" key="1">
    <citation type="submission" date="2020-08" db="EMBL/GenBank/DDBJ databases">
        <title>Genomic Encyclopedia of Type Strains, Phase IV (KMG-V): Genome sequencing to study the core and pangenomes of soil and plant-associated prokaryotes.</title>
        <authorList>
            <person name="Whitman W."/>
        </authorList>
    </citation>
    <scope>NUCLEOTIDE SEQUENCE [LARGE SCALE GENOMIC DNA]</scope>
    <source>
        <strain evidence="18 19">MP601</strain>
    </source>
</reference>
<dbReference type="GO" id="GO:0003700">
    <property type="term" value="F:DNA-binding transcription factor activity"/>
    <property type="evidence" value="ECO:0007669"/>
    <property type="project" value="InterPro"/>
</dbReference>
<keyword evidence="13" id="KW-0175">Coiled coil</keyword>
<dbReference type="RefSeq" id="WP_183589373.1">
    <property type="nucleotide sequence ID" value="NZ_JACHCA010000016.1"/>
</dbReference>
<dbReference type="Proteomes" id="UP000548326">
    <property type="component" value="Unassembled WGS sequence"/>
</dbReference>
<comment type="catalytic activity">
    <reaction evidence="1">
        <text>ATP + protein L-histidine = ADP + protein N-phospho-L-histidine.</text>
        <dbReference type="EC" id="2.7.13.3"/>
    </reaction>
</comment>
<dbReference type="CDD" id="cd16922">
    <property type="entry name" value="HATPase_EvgS-ArcB-TorS-like"/>
    <property type="match status" value="1"/>
</dbReference>
<evidence type="ECO:0000256" key="13">
    <source>
        <dbReference type="SAM" id="Coils"/>
    </source>
</evidence>
<evidence type="ECO:0000256" key="6">
    <source>
        <dbReference type="ARBA" id="ARBA00022777"/>
    </source>
</evidence>
<dbReference type="GO" id="GO:0000155">
    <property type="term" value="F:phosphorelay sensor kinase activity"/>
    <property type="evidence" value="ECO:0007669"/>
    <property type="project" value="InterPro"/>
</dbReference>
<dbReference type="SUPFAM" id="SSF55874">
    <property type="entry name" value="ATPase domain of HSP90 chaperone/DNA topoisomerase II/histidine kinase"/>
    <property type="match status" value="1"/>
</dbReference>
<evidence type="ECO:0000313" key="18">
    <source>
        <dbReference type="EMBL" id="MBB6130650.1"/>
    </source>
</evidence>
<dbReference type="Pfam" id="PF02518">
    <property type="entry name" value="HATPase_c"/>
    <property type="match status" value="1"/>
</dbReference>
<keyword evidence="9" id="KW-0805">Transcription regulation</keyword>
<evidence type="ECO:0000259" key="17">
    <source>
        <dbReference type="PROSITE" id="PS50110"/>
    </source>
</evidence>
<evidence type="ECO:0000256" key="8">
    <source>
        <dbReference type="ARBA" id="ARBA00023012"/>
    </source>
</evidence>